<dbReference type="Proteomes" id="UP000824239">
    <property type="component" value="Unassembled WGS sequence"/>
</dbReference>
<dbReference type="NCBIfam" id="NF003591">
    <property type="entry name" value="PRK05254.1-4"/>
    <property type="match status" value="1"/>
</dbReference>
<feature type="domain" description="Uracil-DNA glycosylase-like" evidence="12">
    <location>
        <begin position="50"/>
        <end position="212"/>
    </location>
</feature>
<dbReference type="InterPro" id="IPR018085">
    <property type="entry name" value="Ura-DNA_Glyclase_AS"/>
</dbReference>
<dbReference type="PANTHER" id="PTHR11264">
    <property type="entry name" value="URACIL-DNA GLYCOSYLASE"/>
    <property type="match status" value="1"/>
</dbReference>
<keyword evidence="6 9" id="KW-0227">DNA damage</keyword>
<comment type="catalytic activity">
    <reaction evidence="1 9 11">
        <text>Hydrolyzes single-stranded DNA or mismatched double-stranded DNA and polynucleotides, releasing free uracil.</text>
        <dbReference type="EC" id="3.2.2.27"/>
    </reaction>
</comment>
<evidence type="ECO:0000256" key="7">
    <source>
        <dbReference type="ARBA" id="ARBA00022801"/>
    </source>
</evidence>
<dbReference type="EC" id="3.2.2.27" evidence="4 9"/>
<keyword evidence="13" id="KW-0326">Glycosidase</keyword>
<dbReference type="Gene3D" id="3.40.470.10">
    <property type="entry name" value="Uracil-DNA glycosylase-like domain"/>
    <property type="match status" value="1"/>
</dbReference>
<sequence length="222" mass="24492">MDFSVLGPWQTCLEHHFPPSAFTALMERVDRAYMETTVFPPRENLFSAFSLTPPDQVRVVILGQDPYHGPGQAHGLAFSVAPGVKPPPSLVNIYREREADLGLPPRQDGCLIDWARQGVFLLNTVLTVEAGKANSHRSLGWQDFTDAVVEAVAQLPQPVAFILWGSQAQKKAQTAADSPHPRLVLCGPHPSPLSAYRGFFGSRPFSQVNRFLQDCGQAPIHW</sequence>
<dbReference type="GO" id="GO:0004844">
    <property type="term" value="F:uracil DNA N-glycosylase activity"/>
    <property type="evidence" value="ECO:0007669"/>
    <property type="project" value="UniProtKB-UniRule"/>
</dbReference>
<dbReference type="CDD" id="cd10027">
    <property type="entry name" value="UDG-F1-like"/>
    <property type="match status" value="1"/>
</dbReference>
<proteinExistence type="inferred from homology"/>
<accession>A0A9D1IY75</accession>
<comment type="function">
    <text evidence="2 9 11">Excises uracil residues from the DNA which can arise as a result of misincorporation of dUMP residues by DNA polymerase or due to deamination of cytosine.</text>
</comment>
<evidence type="ECO:0000256" key="5">
    <source>
        <dbReference type="ARBA" id="ARBA00018429"/>
    </source>
</evidence>
<dbReference type="InterPro" id="IPR036895">
    <property type="entry name" value="Uracil-DNA_glycosylase-like_sf"/>
</dbReference>
<name>A0A9D1IY75_9FIRM</name>
<evidence type="ECO:0000259" key="12">
    <source>
        <dbReference type="SMART" id="SM00986"/>
    </source>
</evidence>
<dbReference type="InterPro" id="IPR005122">
    <property type="entry name" value="Uracil-DNA_glycosylase-like"/>
</dbReference>
<comment type="caution">
    <text evidence="13">The sequence shown here is derived from an EMBL/GenBank/DDBJ whole genome shotgun (WGS) entry which is preliminary data.</text>
</comment>
<reference evidence="13" key="2">
    <citation type="journal article" date="2021" name="PeerJ">
        <title>Extensive microbial diversity within the chicken gut microbiome revealed by metagenomics and culture.</title>
        <authorList>
            <person name="Gilroy R."/>
            <person name="Ravi A."/>
            <person name="Getino M."/>
            <person name="Pursley I."/>
            <person name="Horton D.L."/>
            <person name="Alikhan N.F."/>
            <person name="Baker D."/>
            <person name="Gharbi K."/>
            <person name="Hall N."/>
            <person name="Watson M."/>
            <person name="Adriaenssens E.M."/>
            <person name="Foster-Nyarko E."/>
            <person name="Jarju S."/>
            <person name="Secka A."/>
            <person name="Antonio M."/>
            <person name="Oren A."/>
            <person name="Chaudhuri R.R."/>
            <person name="La Ragione R."/>
            <person name="Hildebrand F."/>
            <person name="Pallen M.J."/>
        </authorList>
    </citation>
    <scope>NUCLEOTIDE SEQUENCE</scope>
    <source>
        <strain evidence="13">ChiBcec15-4380</strain>
    </source>
</reference>
<evidence type="ECO:0000256" key="4">
    <source>
        <dbReference type="ARBA" id="ARBA00012030"/>
    </source>
</evidence>
<comment type="subcellular location">
    <subcellularLocation>
        <location evidence="9">Cytoplasm</location>
    </subcellularLocation>
</comment>
<gene>
    <name evidence="9 13" type="primary">ung</name>
    <name evidence="13" type="ORF">IAA53_09905</name>
</gene>
<evidence type="ECO:0000256" key="1">
    <source>
        <dbReference type="ARBA" id="ARBA00001400"/>
    </source>
</evidence>
<evidence type="ECO:0000256" key="6">
    <source>
        <dbReference type="ARBA" id="ARBA00022763"/>
    </source>
</evidence>
<dbReference type="GO" id="GO:0005737">
    <property type="term" value="C:cytoplasm"/>
    <property type="evidence" value="ECO:0007669"/>
    <property type="project" value="UniProtKB-SubCell"/>
</dbReference>
<evidence type="ECO:0000256" key="10">
    <source>
        <dbReference type="PROSITE-ProRule" id="PRU10072"/>
    </source>
</evidence>
<dbReference type="EMBL" id="DVHE01000077">
    <property type="protein sequence ID" value="HIR51565.1"/>
    <property type="molecule type" value="Genomic_DNA"/>
</dbReference>
<dbReference type="SUPFAM" id="SSF52141">
    <property type="entry name" value="Uracil-DNA glycosylase-like"/>
    <property type="match status" value="1"/>
</dbReference>
<keyword evidence="9" id="KW-0963">Cytoplasm</keyword>
<protein>
    <recommendedName>
        <fullName evidence="5 9">Uracil-DNA glycosylase</fullName>
        <shortName evidence="9">UDG</shortName>
        <ecNumber evidence="4 9">3.2.2.27</ecNumber>
    </recommendedName>
</protein>
<comment type="similarity">
    <text evidence="3 9 11">Belongs to the uracil-DNA glycosylase (UDG) superfamily. UNG family.</text>
</comment>
<dbReference type="NCBIfam" id="NF003592">
    <property type="entry name" value="PRK05254.1-5"/>
    <property type="match status" value="1"/>
</dbReference>
<dbReference type="NCBIfam" id="TIGR00628">
    <property type="entry name" value="ung"/>
    <property type="match status" value="1"/>
</dbReference>
<keyword evidence="7 9" id="KW-0378">Hydrolase</keyword>
<dbReference type="SMART" id="SM00986">
    <property type="entry name" value="UDG"/>
    <property type="match status" value="1"/>
</dbReference>
<evidence type="ECO:0000256" key="9">
    <source>
        <dbReference type="HAMAP-Rule" id="MF_00148"/>
    </source>
</evidence>
<dbReference type="Pfam" id="PF03167">
    <property type="entry name" value="UDG"/>
    <property type="match status" value="1"/>
</dbReference>
<evidence type="ECO:0000256" key="2">
    <source>
        <dbReference type="ARBA" id="ARBA00002631"/>
    </source>
</evidence>
<dbReference type="HAMAP" id="MF_00148">
    <property type="entry name" value="UDG"/>
    <property type="match status" value="1"/>
</dbReference>
<organism evidence="13 14">
    <name type="scientific">Candidatus Avoscillospira avicola</name>
    <dbReference type="NCBI Taxonomy" id="2840706"/>
    <lineage>
        <taxon>Bacteria</taxon>
        <taxon>Bacillati</taxon>
        <taxon>Bacillota</taxon>
        <taxon>Clostridia</taxon>
        <taxon>Eubacteriales</taxon>
        <taxon>Oscillospiraceae</taxon>
        <taxon>Oscillospiraceae incertae sedis</taxon>
        <taxon>Candidatus Avoscillospira</taxon>
    </lineage>
</organism>
<evidence type="ECO:0000313" key="13">
    <source>
        <dbReference type="EMBL" id="HIR51565.1"/>
    </source>
</evidence>
<evidence type="ECO:0000256" key="3">
    <source>
        <dbReference type="ARBA" id="ARBA00008184"/>
    </source>
</evidence>
<dbReference type="NCBIfam" id="NF003588">
    <property type="entry name" value="PRK05254.1-1"/>
    <property type="match status" value="1"/>
</dbReference>
<reference evidence="13" key="1">
    <citation type="submission" date="2020-10" db="EMBL/GenBank/DDBJ databases">
        <authorList>
            <person name="Gilroy R."/>
        </authorList>
    </citation>
    <scope>NUCLEOTIDE SEQUENCE</scope>
    <source>
        <strain evidence="13">ChiBcec15-4380</strain>
    </source>
</reference>
<evidence type="ECO:0000256" key="11">
    <source>
        <dbReference type="RuleBase" id="RU003780"/>
    </source>
</evidence>
<evidence type="ECO:0000256" key="8">
    <source>
        <dbReference type="ARBA" id="ARBA00023204"/>
    </source>
</evidence>
<dbReference type="SMART" id="SM00987">
    <property type="entry name" value="UreE_C"/>
    <property type="match status" value="1"/>
</dbReference>
<evidence type="ECO:0000313" key="14">
    <source>
        <dbReference type="Proteomes" id="UP000824239"/>
    </source>
</evidence>
<dbReference type="AlphaFoldDB" id="A0A9D1IY75"/>
<feature type="active site" description="Proton acceptor" evidence="9 10">
    <location>
        <position position="65"/>
    </location>
</feature>
<dbReference type="NCBIfam" id="NF003589">
    <property type="entry name" value="PRK05254.1-2"/>
    <property type="match status" value="1"/>
</dbReference>
<dbReference type="GO" id="GO:0097510">
    <property type="term" value="P:base-excision repair, AP site formation via deaminated base removal"/>
    <property type="evidence" value="ECO:0007669"/>
    <property type="project" value="TreeGrafter"/>
</dbReference>
<dbReference type="PANTHER" id="PTHR11264:SF0">
    <property type="entry name" value="URACIL-DNA GLYCOSYLASE"/>
    <property type="match status" value="1"/>
</dbReference>
<dbReference type="InterPro" id="IPR002043">
    <property type="entry name" value="UDG_fam1"/>
</dbReference>
<keyword evidence="8 9" id="KW-0234">DNA repair</keyword>
<dbReference type="PROSITE" id="PS00130">
    <property type="entry name" value="U_DNA_GLYCOSYLASE"/>
    <property type="match status" value="1"/>
</dbReference>